<dbReference type="PANTHER" id="PTHR30349">
    <property type="entry name" value="PHAGE INTEGRASE-RELATED"/>
    <property type="match status" value="1"/>
</dbReference>
<dbReference type="Pfam" id="PF13102">
    <property type="entry name" value="Phage_int_SAM_5"/>
    <property type="match status" value="1"/>
</dbReference>
<keyword evidence="8" id="KW-1185">Reference proteome</keyword>
<dbReference type="Proteomes" id="UP001390963">
    <property type="component" value="Unassembled WGS sequence"/>
</dbReference>
<keyword evidence="3" id="KW-0233">DNA recombination</keyword>
<evidence type="ECO:0000313" key="8">
    <source>
        <dbReference type="Proteomes" id="UP001390963"/>
    </source>
</evidence>
<feature type="domain" description="Tyr recombinase" evidence="4">
    <location>
        <begin position="223"/>
        <end position="411"/>
    </location>
</feature>
<gene>
    <name evidence="6" type="ORF">VZD24_14995</name>
    <name evidence="5" type="ORF">VZD85_14975</name>
</gene>
<dbReference type="GO" id="GO:0015074">
    <property type="term" value="P:DNA integration"/>
    <property type="evidence" value="ECO:0007669"/>
    <property type="project" value="InterPro"/>
</dbReference>
<dbReference type="InterPro" id="IPR013762">
    <property type="entry name" value="Integrase-like_cat_sf"/>
</dbReference>
<evidence type="ECO:0000259" key="4">
    <source>
        <dbReference type="PROSITE" id="PS51898"/>
    </source>
</evidence>
<dbReference type="RefSeq" id="WP_342688076.1">
    <property type="nucleotide sequence ID" value="NZ_JAZBJM010000021.1"/>
</dbReference>
<evidence type="ECO:0000256" key="2">
    <source>
        <dbReference type="ARBA" id="ARBA00023125"/>
    </source>
</evidence>
<dbReference type="InterPro" id="IPR025269">
    <property type="entry name" value="SAM-like_dom"/>
</dbReference>
<sequence>MNYSYTFNLKSPNDDKPSLIYLRASIKGEKKYLKYSTGEKIHPKYWSSENQFPIKIKGRSTEAIQINSVINQLSRYAESFQLICSRLEAENITLKADLIKEELDYQFKKIESSPHSFFSVFQLFIDEKTKLGKITSGTLQRYKNIKEILENFSNDKKYNLTFKSINDDFYVEFVNYSRKTLKHKDNTLGRNIGFIKTYMNWAGGRKYHNNYDFKRFEKTSSETDEIALSFEELETLWNFDFSENKRLEKVRDVFVLGCASGMRYSDYSRINKSNIRNGQIFINTQKQKSNLGIPLNKYSRQILEKYDYNLPIISPQKFRKYIKEVCKKVEFDEIIVKTSFRGNERIEEKIPKYKMISTHTARRTFITLSLEKGMRPDIIMSITGHKSYSSFKKYIKLSKRIREEEMTKAWD</sequence>
<dbReference type="InterPro" id="IPR050090">
    <property type="entry name" value="Tyrosine_recombinase_XerCD"/>
</dbReference>
<dbReference type="EMBL" id="JAZBJM010000021">
    <property type="protein sequence ID" value="MEM0519663.1"/>
    <property type="molecule type" value="Genomic_DNA"/>
</dbReference>
<proteinExistence type="inferred from homology"/>
<organism evidence="5 7">
    <name type="scientific">Aequorivita flava</name>
    <dbReference type="NCBI Taxonomy" id="3114371"/>
    <lineage>
        <taxon>Bacteria</taxon>
        <taxon>Pseudomonadati</taxon>
        <taxon>Bacteroidota</taxon>
        <taxon>Flavobacteriia</taxon>
        <taxon>Flavobacteriales</taxon>
        <taxon>Flavobacteriaceae</taxon>
        <taxon>Aequorivita</taxon>
    </lineage>
</organism>
<dbReference type="Gene3D" id="1.10.150.130">
    <property type="match status" value="1"/>
</dbReference>
<dbReference type="Pfam" id="PF00589">
    <property type="entry name" value="Phage_integrase"/>
    <property type="match status" value="1"/>
</dbReference>
<dbReference type="SUPFAM" id="SSF56349">
    <property type="entry name" value="DNA breaking-rejoining enzymes"/>
    <property type="match status" value="1"/>
</dbReference>
<evidence type="ECO:0000313" key="7">
    <source>
        <dbReference type="Proteomes" id="UP001388259"/>
    </source>
</evidence>
<dbReference type="Proteomes" id="UP001388259">
    <property type="component" value="Unassembled WGS sequence"/>
</dbReference>
<evidence type="ECO:0000313" key="5">
    <source>
        <dbReference type="EMBL" id="MEM0519663.1"/>
    </source>
</evidence>
<dbReference type="GO" id="GO:0003677">
    <property type="term" value="F:DNA binding"/>
    <property type="evidence" value="ECO:0007669"/>
    <property type="project" value="UniProtKB-KW"/>
</dbReference>
<dbReference type="InterPro" id="IPR011010">
    <property type="entry name" value="DNA_brk_join_enz"/>
</dbReference>
<evidence type="ECO:0000256" key="1">
    <source>
        <dbReference type="ARBA" id="ARBA00008857"/>
    </source>
</evidence>
<dbReference type="GO" id="GO:0006310">
    <property type="term" value="P:DNA recombination"/>
    <property type="evidence" value="ECO:0007669"/>
    <property type="project" value="UniProtKB-KW"/>
</dbReference>
<dbReference type="PROSITE" id="PS51898">
    <property type="entry name" value="TYR_RECOMBINASE"/>
    <property type="match status" value="1"/>
</dbReference>
<protein>
    <submittedName>
        <fullName evidence="5">Tyrosine-type recombinase/integrase</fullName>
    </submittedName>
</protein>
<dbReference type="EMBL" id="JBANCF010000024">
    <property type="protein sequence ID" value="MEM0574830.1"/>
    <property type="molecule type" value="Genomic_DNA"/>
</dbReference>
<name>A0AB35YUD5_9FLAO</name>
<evidence type="ECO:0000256" key="3">
    <source>
        <dbReference type="ARBA" id="ARBA00023172"/>
    </source>
</evidence>
<dbReference type="InterPro" id="IPR010998">
    <property type="entry name" value="Integrase_recombinase_N"/>
</dbReference>
<dbReference type="PANTHER" id="PTHR30349:SF64">
    <property type="entry name" value="PROPHAGE INTEGRASE INTD-RELATED"/>
    <property type="match status" value="1"/>
</dbReference>
<comment type="similarity">
    <text evidence="1">Belongs to the 'phage' integrase family.</text>
</comment>
<reference evidence="5 8" key="1">
    <citation type="submission" date="2024-01" db="EMBL/GenBank/DDBJ databases">
        <title>Aequorivita flavus sp. nov., isolated from deep-sea sediment.</title>
        <authorList>
            <person name="Chen X."/>
        </authorList>
    </citation>
    <scope>NUCLEOTIDE SEQUENCE</scope>
    <source>
        <strain evidence="5">MCCC 1A16923</strain>
        <strain evidence="6 8">MCCC 1A16935</strain>
    </source>
</reference>
<comment type="caution">
    <text evidence="5">The sequence shown here is derived from an EMBL/GenBank/DDBJ whole genome shotgun (WGS) entry which is preliminary data.</text>
</comment>
<keyword evidence="2" id="KW-0238">DNA-binding</keyword>
<dbReference type="InterPro" id="IPR002104">
    <property type="entry name" value="Integrase_catalytic"/>
</dbReference>
<dbReference type="AlphaFoldDB" id="A0AB35YUD5"/>
<dbReference type="Gene3D" id="1.10.443.10">
    <property type="entry name" value="Intergrase catalytic core"/>
    <property type="match status" value="1"/>
</dbReference>
<dbReference type="CDD" id="cd01185">
    <property type="entry name" value="INTN1_C_like"/>
    <property type="match status" value="1"/>
</dbReference>
<evidence type="ECO:0000313" key="6">
    <source>
        <dbReference type="EMBL" id="MEM0574830.1"/>
    </source>
</evidence>
<accession>A0AB35YUD5</accession>